<dbReference type="Proteomes" id="UP001381693">
    <property type="component" value="Unassembled WGS sequence"/>
</dbReference>
<gene>
    <name evidence="1" type="ORF">SK128_026298</name>
</gene>
<name>A0AAN8X0E7_HALRR</name>
<dbReference type="AlphaFoldDB" id="A0AAN8X0E7"/>
<proteinExistence type="predicted"/>
<feature type="non-terminal residue" evidence="1">
    <location>
        <position position="1"/>
    </location>
</feature>
<sequence length="68" mass="7338">SDISSRPASSSKNPVRNTSEILSLLKKKSSCSGDKDDNSDLKPSYSPGCITLCEETARYNALNVCVKK</sequence>
<organism evidence="1 2">
    <name type="scientific">Halocaridina rubra</name>
    <name type="common">Hawaiian red shrimp</name>
    <dbReference type="NCBI Taxonomy" id="373956"/>
    <lineage>
        <taxon>Eukaryota</taxon>
        <taxon>Metazoa</taxon>
        <taxon>Ecdysozoa</taxon>
        <taxon>Arthropoda</taxon>
        <taxon>Crustacea</taxon>
        <taxon>Multicrustacea</taxon>
        <taxon>Malacostraca</taxon>
        <taxon>Eumalacostraca</taxon>
        <taxon>Eucarida</taxon>
        <taxon>Decapoda</taxon>
        <taxon>Pleocyemata</taxon>
        <taxon>Caridea</taxon>
        <taxon>Atyoidea</taxon>
        <taxon>Atyidae</taxon>
        <taxon>Halocaridina</taxon>
    </lineage>
</organism>
<reference evidence="1 2" key="1">
    <citation type="submission" date="2023-11" db="EMBL/GenBank/DDBJ databases">
        <title>Halocaridina rubra genome assembly.</title>
        <authorList>
            <person name="Smith C."/>
        </authorList>
    </citation>
    <scope>NUCLEOTIDE SEQUENCE [LARGE SCALE GENOMIC DNA]</scope>
    <source>
        <strain evidence="1">EP-1</strain>
        <tissue evidence="1">Whole</tissue>
    </source>
</reference>
<dbReference type="EMBL" id="JAXCGZ010012018">
    <property type="protein sequence ID" value="KAK7073856.1"/>
    <property type="molecule type" value="Genomic_DNA"/>
</dbReference>
<accession>A0AAN8X0E7</accession>
<comment type="caution">
    <text evidence="1">The sequence shown here is derived from an EMBL/GenBank/DDBJ whole genome shotgun (WGS) entry which is preliminary data.</text>
</comment>
<evidence type="ECO:0000313" key="1">
    <source>
        <dbReference type="EMBL" id="KAK7073856.1"/>
    </source>
</evidence>
<protein>
    <submittedName>
        <fullName evidence="1">Uncharacterized protein</fullName>
    </submittedName>
</protein>
<evidence type="ECO:0000313" key="2">
    <source>
        <dbReference type="Proteomes" id="UP001381693"/>
    </source>
</evidence>
<keyword evidence="2" id="KW-1185">Reference proteome</keyword>